<evidence type="ECO:0000313" key="2">
    <source>
        <dbReference type="EMBL" id="KAK0613378.1"/>
    </source>
</evidence>
<proteinExistence type="predicted"/>
<feature type="region of interest" description="Disordered" evidence="1">
    <location>
        <begin position="24"/>
        <end position="141"/>
    </location>
</feature>
<organism evidence="2 3">
    <name type="scientific">Immersiella caudata</name>
    <dbReference type="NCBI Taxonomy" id="314043"/>
    <lineage>
        <taxon>Eukaryota</taxon>
        <taxon>Fungi</taxon>
        <taxon>Dikarya</taxon>
        <taxon>Ascomycota</taxon>
        <taxon>Pezizomycotina</taxon>
        <taxon>Sordariomycetes</taxon>
        <taxon>Sordariomycetidae</taxon>
        <taxon>Sordariales</taxon>
        <taxon>Lasiosphaeriaceae</taxon>
        <taxon>Immersiella</taxon>
    </lineage>
</organism>
<comment type="caution">
    <text evidence="2">The sequence shown here is derived from an EMBL/GenBank/DDBJ whole genome shotgun (WGS) entry which is preliminary data.</text>
</comment>
<dbReference type="AlphaFoldDB" id="A0AA39WDH0"/>
<dbReference type="EMBL" id="JAULSU010000006">
    <property type="protein sequence ID" value="KAK0613378.1"/>
    <property type="molecule type" value="Genomic_DNA"/>
</dbReference>
<feature type="region of interest" description="Disordered" evidence="1">
    <location>
        <begin position="176"/>
        <end position="225"/>
    </location>
</feature>
<reference evidence="2" key="1">
    <citation type="submission" date="2023-06" db="EMBL/GenBank/DDBJ databases">
        <title>Genome-scale phylogeny and comparative genomics of the fungal order Sordariales.</title>
        <authorList>
            <consortium name="Lawrence Berkeley National Laboratory"/>
            <person name="Hensen N."/>
            <person name="Bonometti L."/>
            <person name="Westerberg I."/>
            <person name="Brannstrom I.O."/>
            <person name="Guillou S."/>
            <person name="Cros-Aarteil S."/>
            <person name="Calhoun S."/>
            <person name="Haridas S."/>
            <person name="Kuo A."/>
            <person name="Mondo S."/>
            <person name="Pangilinan J."/>
            <person name="Riley R."/>
            <person name="Labutti K."/>
            <person name="Andreopoulos B."/>
            <person name="Lipzen A."/>
            <person name="Chen C."/>
            <person name="Yanf M."/>
            <person name="Daum C."/>
            <person name="Ng V."/>
            <person name="Clum A."/>
            <person name="Steindorff A."/>
            <person name="Ohm R."/>
            <person name="Martin F."/>
            <person name="Silar P."/>
            <person name="Natvig D."/>
            <person name="Lalanne C."/>
            <person name="Gautier V."/>
            <person name="Ament-Velasquez S.L."/>
            <person name="Kruys A."/>
            <person name="Hutchinson M.I."/>
            <person name="Powell A.J."/>
            <person name="Barry K."/>
            <person name="Miller A.N."/>
            <person name="Grigoriev I.V."/>
            <person name="Debuchy R."/>
            <person name="Gladieux P."/>
            <person name="Thoren M.H."/>
            <person name="Johannesson H."/>
        </authorList>
    </citation>
    <scope>NUCLEOTIDE SEQUENCE</scope>
    <source>
        <strain evidence="2">CBS 606.72</strain>
    </source>
</reference>
<dbReference type="Proteomes" id="UP001175000">
    <property type="component" value="Unassembled WGS sequence"/>
</dbReference>
<accession>A0AA39WDH0</accession>
<evidence type="ECO:0000313" key="3">
    <source>
        <dbReference type="Proteomes" id="UP001175000"/>
    </source>
</evidence>
<evidence type="ECO:0000256" key="1">
    <source>
        <dbReference type="SAM" id="MobiDB-lite"/>
    </source>
</evidence>
<gene>
    <name evidence="2" type="ORF">B0T14DRAFT_539288</name>
</gene>
<feature type="compositionally biased region" description="Acidic residues" evidence="1">
    <location>
        <begin position="211"/>
        <end position="223"/>
    </location>
</feature>
<feature type="compositionally biased region" description="Low complexity" evidence="1">
    <location>
        <begin position="176"/>
        <end position="185"/>
    </location>
</feature>
<protein>
    <submittedName>
        <fullName evidence="2">Uncharacterized protein</fullName>
    </submittedName>
</protein>
<name>A0AA39WDH0_9PEZI</name>
<keyword evidence="3" id="KW-1185">Reference proteome</keyword>
<feature type="compositionally biased region" description="Polar residues" evidence="1">
    <location>
        <begin position="66"/>
        <end position="76"/>
    </location>
</feature>
<feature type="compositionally biased region" description="Low complexity" evidence="1">
    <location>
        <begin position="80"/>
        <end position="95"/>
    </location>
</feature>
<sequence length="291" mass="31693">MAARLGVLDDQIVAVFADRWAHLHGETNPSPPQDDEDNTTSPPLSFMAVEPDFLPRRRVPSVTEPYATSSIRSTQAPGHPSRSSSRPARSYYRQRYPPRPPLSRNREPRVSVGMPYGDTVFSRRSYNDGLGDRDRSLSPEGDNVWETLLTTLTPDPQPPSIGSSFASASASASAAASQGAATGSSRTSFTGPDPAEESFEPPIPESACENSDTEGDEDDDMEDNALTRFRALNRSYADVTRNTDDSPLEMLGGIGGMQRIVSNLARREDIPDEWWAEAGLSRTLSREASSS</sequence>